<evidence type="ECO:0000256" key="2">
    <source>
        <dbReference type="ARBA" id="ARBA00023125"/>
    </source>
</evidence>
<name>A0ABP7F8X3_9FLAO</name>
<reference evidence="6" key="1">
    <citation type="journal article" date="2019" name="Int. J. Syst. Evol. Microbiol.">
        <title>The Global Catalogue of Microorganisms (GCM) 10K type strain sequencing project: providing services to taxonomists for standard genome sequencing and annotation.</title>
        <authorList>
            <consortium name="The Broad Institute Genomics Platform"/>
            <consortium name="The Broad Institute Genome Sequencing Center for Infectious Disease"/>
            <person name="Wu L."/>
            <person name="Ma J."/>
        </authorList>
    </citation>
    <scope>NUCLEOTIDE SEQUENCE [LARGE SCALE GENOMIC DNA]</scope>
    <source>
        <strain evidence="6">JCM 17336</strain>
    </source>
</reference>
<proteinExistence type="predicted"/>
<dbReference type="PROSITE" id="PS01124">
    <property type="entry name" value="HTH_ARAC_FAMILY_2"/>
    <property type="match status" value="1"/>
</dbReference>
<evidence type="ECO:0000256" key="1">
    <source>
        <dbReference type="ARBA" id="ARBA00023015"/>
    </source>
</evidence>
<dbReference type="EMBL" id="BAABDT010000002">
    <property type="protein sequence ID" value="GAA3733953.1"/>
    <property type="molecule type" value="Genomic_DNA"/>
</dbReference>
<dbReference type="SUPFAM" id="SSF46689">
    <property type="entry name" value="Homeodomain-like"/>
    <property type="match status" value="2"/>
</dbReference>
<keyword evidence="6" id="KW-1185">Reference proteome</keyword>
<dbReference type="Gene3D" id="1.10.10.60">
    <property type="entry name" value="Homeodomain-like"/>
    <property type="match status" value="1"/>
</dbReference>
<dbReference type="Pfam" id="PF12833">
    <property type="entry name" value="HTH_18"/>
    <property type="match status" value="1"/>
</dbReference>
<dbReference type="InterPro" id="IPR009057">
    <property type="entry name" value="Homeodomain-like_sf"/>
</dbReference>
<dbReference type="RefSeq" id="WP_198856829.1">
    <property type="nucleotide sequence ID" value="NZ_BAABDT010000002.1"/>
</dbReference>
<dbReference type="PANTHER" id="PTHR47893">
    <property type="entry name" value="REGULATORY PROTEIN PCHR"/>
    <property type="match status" value="1"/>
</dbReference>
<dbReference type="PANTHER" id="PTHR47893:SF1">
    <property type="entry name" value="REGULATORY PROTEIN PCHR"/>
    <property type="match status" value="1"/>
</dbReference>
<organism evidence="5 6">
    <name type="scientific">Flavobacterium ginsengisoli</name>
    <dbReference type="NCBI Taxonomy" id="871694"/>
    <lineage>
        <taxon>Bacteria</taxon>
        <taxon>Pseudomonadati</taxon>
        <taxon>Bacteroidota</taxon>
        <taxon>Flavobacteriia</taxon>
        <taxon>Flavobacteriales</taxon>
        <taxon>Flavobacteriaceae</taxon>
        <taxon>Flavobacterium</taxon>
    </lineage>
</organism>
<dbReference type="InterPro" id="IPR020449">
    <property type="entry name" value="Tscrpt_reg_AraC-type_HTH"/>
</dbReference>
<dbReference type="SMART" id="SM00342">
    <property type="entry name" value="HTH_ARAC"/>
    <property type="match status" value="1"/>
</dbReference>
<accession>A0ABP7F8X3</accession>
<dbReference type="PRINTS" id="PR00032">
    <property type="entry name" value="HTHARAC"/>
</dbReference>
<evidence type="ECO:0000259" key="4">
    <source>
        <dbReference type="PROSITE" id="PS01124"/>
    </source>
</evidence>
<keyword evidence="1" id="KW-0805">Transcription regulation</keyword>
<keyword evidence="2" id="KW-0238">DNA-binding</keyword>
<comment type="caution">
    <text evidence="5">The sequence shown here is derived from an EMBL/GenBank/DDBJ whole genome shotgun (WGS) entry which is preliminary data.</text>
</comment>
<dbReference type="PROSITE" id="PS00041">
    <property type="entry name" value="HTH_ARAC_FAMILY_1"/>
    <property type="match status" value="1"/>
</dbReference>
<gene>
    <name evidence="5" type="ORF">GCM10022422_15960</name>
</gene>
<dbReference type="Proteomes" id="UP001501367">
    <property type="component" value="Unassembled WGS sequence"/>
</dbReference>
<dbReference type="InterPro" id="IPR053142">
    <property type="entry name" value="PchR_regulatory_protein"/>
</dbReference>
<protein>
    <submittedName>
        <fullName evidence="5">AraC family transcriptional regulator</fullName>
    </submittedName>
</protein>
<feature type="domain" description="HTH araC/xylS-type" evidence="4">
    <location>
        <begin position="212"/>
        <end position="310"/>
    </location>
</feature>
<evidence type="ECO:0000313" key="5">
    <source>
        <dbReference type="EMBL" id="GAA3733953.1"/>
    </source>
</evidence>
<sequence length="315" mass="36357">MGLIEKLAAFTKTKSDNGLFVLPESYGKGSIRSFNFSSQMNMMISQCEFKEEMTIKRTGGDSRKDEITFSFRNLFQQDYKKQVNQGVIIPSVQVSAGDIDIEILIPKETKINTIVITIHMDLLKTWINAQDENKFLASITLRDKPYLYDHIISNEIQQLANKIALKDEKEQLSHFYLKLKAEEMIYLFLSELSKRESVTNYPLNVSDVKTMYAIKDSLSTDLSNPPDLVNLASFWNMSESKMNKLFKQIFGNSIYNYYQVLRMNEAAYLIREEKLSVSETGYRLGFSNLSHFSRIFEKHIGMKPKKYSALSISLK</sequence>
<dbReference type="InterPro" id="IPR018062">
    <property type="entry name" value="HTH_AraC-typ_CS"/>
</dbReference>
<keyword evidence="3" id="KW-0804">Transcription</keyword>
<dbReference type="InterPro" id="IPR018060">
    <property type="entry name" value="HTH_AraC"/>
</dbReference>
<evidence type="ECO:0000313" key="6">
    <source>
        <dbReference type="Proteomes" id="UP001501367"/>
    </source>
</evidence>
<evidence type="ECO:0000256" key="3">
    <source>
        <dbReference type="ARBA" id="ARBA00023163"/>
    </source>
</evidence>